<evidence type="ECO:0000256" key="1">
    <source>
        <dbReference type="SAM" id="SignalP"/>
    </source>
</evidence>
<dbReference type="EMBL" id="CM000884">
    <property type="protein sequence ID" value="PNT60912.1"/>
    <property type="molecule type" value="Genomic_DNA"/>
</dbReference>
<dbReference type="EnsemblPlants" id="PNT60912">
    <property type="protein sequence ID" value="PNT60912"/>
    <property type="gene ID" value="BRADI_5g07901v3"/>
</dbReference>
<reference evidence="2" key="2">
    <citation type="submission" date="2017-06" db="EMBL/GenBank/DDBJ databases">
        <title>WGS assembly of Brachypodium distachyon.</title>
        <authorList>
            <consortium name="The International Brachypodium Initiative"/>
            <person name="Lucas S."/>
            <person name="Harmon-Smith M."/>
            <person name="Lail K."/>
            <person name="Tice H."/>
            <person name="Grimwood J."/>
            <person name="Bruce D."/>
            <person name="Barry K."/>
            <person name="Shu S."/>
            <person name="Lindquist E."/>
            <person name="Wang M."/>
            <person name="Pitluck S."/>
            <person name="Vogel J.P."/>
            <person name="Garvin D.F."/>
            <person name="Mockler T.C."/>
            <person name="Schmutz J."/>
            <person name="Rokhsar D."/>
            <person name="Bevan M.W."/>
        </authorList>
    </citation>
    <scope>NUCLEOTIDE SEQUENCE</scope>
    <source>
        <strain evidence="2">Bd21</strain>
    </source>
</reference>
<keyword evidence="1" id="KW-0732">Signal</keyword>
<sequence length="84" mass="9027">MDLKARASSTMVSVLLILPLLLCFAGTAEAEICTAIAPKPFCESSHLSQSCTEYCLNNGYEIGLCQFLGGPDPDLYSCICQKNC</sequence>
<reference evidence="2 3" key="1">
    <citation type="journal article" date="2010" name="Nature">
        <title>Genome sequencing and analysis of the model grass Brachypodium distachyon.</title>
        <authorList>
            <consortium name="International Brachypodium Initiative"/>
        </authorList>
    </citation>
    <scope>NUCLEOTIDE SEQUENCE [LARGE SCALE GENOMIC DNA]</scope>
    <source>
        <strain evidence="2 3">Bd21</strain>
    </source>
</reference>
<evidence type="ECO:0000313" key="3">
    <source>
        <dbReference type="EnsemblPlants" id="PNT60912"/>
    </source>
</evidence>
<gene>
    <name evidence="2" type="ORF">BRADI_5g07901v3</name>
</gene>
<dbReference type="Proteomes" id="UP000008810">
    <property type="component" value="Chromosome 5"/>
</dbReference>
<evidence type="ECO:0000313" key="2">
    <source>
        <dbReference type="EMBL" id="PNT60912.1"/>
    </source>
</evidence>
<proteinExistence type="predicted"/>
<evidence type="ECO:0008006" key="5">
    <source>
        <dbReference type="Google" id="ProtNLM"/>
    </source>
</evidence>
<evidence type="ECO:0000313" key="4">
    <source>
        <dbReference type="Proteomes" id="UP000008810"/>
    </source>
</evidence>
<dbReference type="GO" id="GO:0006952">
    <property type="term" value="P:defense response"/>
    <property type="evidence" value="ECO:0000318"/>
    <property type="project" value="GO_Central"/>
</dbReference>
<feature type="signal peptide" evidence="1">
    <location>
        <begin position="1"/>
        <end position="30"/>
    </location>
</feature>
<reference evidence="3" key="3">
    <citation type="submission" date="2018-08" db="UniProtKB">
        <authorList>
            <consortium name="EnsemblPlants"/>
        </authorList>
    </citation>
    <scope>IDENTIFICATION</scope>
    <source>
        <strain evidence="3">cv. Bd21</strain>
    </source>
</reference>
<dbReference type="InParanoid" id="I1IX29"/>
<feature type="chain" id="PRO_5003644230" description="Knottin scorpion toxin-like domain-containing protein" evidence="1">
    <location>
        <begin position="31"/>
        <end position="84"/>
    </location>
</feature>
<dbReference type="Gramene" id="PNT60912">
    <property type="protein sequence ID" value="PNT60912"/>
    <property type="gene ID" value="BRADI_5g07901v3"/>
</dbReference>
<protein>
    <recommendedName>
        <fullName evidence="5">Knottin scorpion toxin-like domain-containing protein</fullName>
    </recommendedName>
</protein>
<name>I1IX29_BRADI</name>
<accession>I1IX29</accession>
<organism evidence="2">
    <name type="scientific">Brachypodium distachyon</name>
    <name type="common">Purple false brome</name>
    <name type="synonym">Trachynia distachya</name>
    <dbReference type="NCBI Taxonomy" id="15368"/>
    <lineage>
        <taxon>Eukaryota</taxon>
        <taxon>Viridiplantae</taxon>
        <taxon>Streptophyta</taxon>
        <taxon>Embryophyta</taxon>
        <taxon>Tracheophyta</taxon>
        <taxon>Spermatophyta</taxon>
        <taxon>Magnoliopsida</taxon>
        <taxon>Liliopsida</taxon>
        <taxon>Poales</taxon>
        <taxon>Poaceae</taxon>
        <taxon>BOP clade</taxon>
        <taxon>Pooideae</taxon>
        <taxon>Stipodae</taxon>
        <taxon>Brachypodieae</taxon>
        <taxon>Brachypodium</taxon>
    </lineage>
</organism>
<dbReference type="AlphaFoldDB" id="I1IX29"/>
<keyword evidence="4" id="KW-1185">Reference proteome</keyword>
<dbReference type="HOGENOM" id="CLU_2530588_0_0_1"/>